<sequence>MPLSRSLIPHSLTSLGSRVRLLYTVKPQVGGGILSTHHQRDGSAPVRLAMYTTTRRLSAHIHLLEPAASRRPRRIGGGRKTAPLSLALR</sequence>
<proteinExistence type="predicted"/>
<dbReference type="Proteomes" id="UP001168821">
    <property type="component" value="Unassembled WGS sequence"/>
</dbReference>
<gene>
    <name evidence="2" type="ORF">Zmor_014469</name>
</gene>
<dbReference type="AlphaFoldDB" id="A0AA38IF70"/>
<evidence type="ECO:0000256" key="1">
    <source>
        <dbReference type="SAM" id="MobiDB-lite"/>
    </source>
</evidence>
<name>A0AA38IF70_9CUCU</name>
<organism evidence="2 3">
    <name type="scientific">Zophobas morio</name>
    <dbReference type="NCBI Taxonomy" id="2755281"/>
    <lineage>
        <taxon>Eukaryota</taxon>
        <taxon>Metazoa</taxon>
        <taxon>Ecdysozoa</taxon>
        <taxon>Arthropoda</taxon>
        <taxon>Hexapoda</taxon>
        <taxon>Insecta</taxon>
        <taxon>Pterygota</taxon>
        <taxon>Neoptera</taxon>
        <taxon>Endopterygota</taxon>
        <taxon>Coleoptera</taxon>
        <taxon>Polyphaga</taxon>
        <taxon>Cucujiformia</taxon>
        <taxon>Tenebrionidae</taxon>
        <taxon>Zophobas</taxon>
    </lineage>
</organism>
<keyword evidence="3" id="KW-1185">Reference proteome</keyword>
<dbReference type="EMBL" id="JALNTZ010000004">
    <property type="protein sequence ID" value="KAJ3655335.1"/>
    <property type="molecule type" value="Genomic_DNA"/>
</dbReference>
<protein>
    <submittedName>
        <fullName evidence="2">Uncharacterized protein</fullName>
    </submittedName>
</protein>
<feature type="region of interest" description="Disordered" evidence="1">
    <location>
        <begin position="68"/>
        <end position="89"/>
    </location>
</feature>
<evidence type="ECO:0000313" key="2">
    <source>
        <dbReference type="EMBL" id="KAJ3655335.1"/>
    </source>
</evidence>
<accession>A0AA38IF70</accession>
<reference evidence="2" key="1">
    <citation type="journal article" date="2023" name="G3 (Bethesda)">
        <title>Whole genome assemblies of Zophobas morio and Tenebrio molitor.</title>
        <authorList>
            <person name="Kaur S."/>
            <person name="Stinson S.A."/>
            <person name="diCenzo G.C."/>
        </authorList>
    </citation>
    <scope>NUCLEOTIDE SEQUENCE</scope>
    <source>
        <strain evidence="2">QUZm001</strain>
    </source>
</reference>
<comment type="caution">
    <text evidence="2">The sequence shown here is derived from an EMBL/GenBank/DDBJ whole genome shotgun (WGS) entry which is preliminary data.</text>
</comment>
<evidence type="ECO:0000313" key="3">
    <source>
        <dbReference type="Proteomes" id="UP001168821"/>
    </source>
</evidence>